<dbReference type="Pfam" id="PF01850">
    <property type="entry name" value="PIN"/>
    <property type="match status" value="1"/>
</dbReference>
<proteinExistence type="inferred from homology"/>
<keyword evidence="5 6" id="KW-0460">Magnesium</keyword>
<sequence length="130" mass="14247">MIVVDASAIVEVLVARRPASELIDVIREDLAAPHLIDVEVMSVLRGLSLAGKLDDFGAASARHNFMSLAIDRHGFEPYAERVWALRHGLTSYDASYVALAEALDVELVTCDKKLLAPSHRARVRFVPAAR</sequence>
<reference evidence="9" key="1">
    <citation type="journal article" date="2019" name="Int. J. Syst. Evol. Microbiol.">
        <title>The Global Catalogue of Microorganisms (GCM) 10K type strain sequencing project: providing services to taxonomists for standard genome sequencing and annotation.</title>
        <authorList>
            <consortium name="The Broad Institute Genomics Platform"/>
            <consortium name="The Broad Institute Genome Sequencing Center for Infectious Disease"/>
            <person name="Wu L."/>
            <person name="Ma J."/>
        </authorList>
    </citation>
    <scope>NUCLEOTIDE SEQUENCE [LARGE SCALE GENOMIC DNA]</scope>
    <source>
        <strain evidence="9">JCM 17591</strain>
    </source>
</reference>
<dbReference type="EMBL" id="BAABBW010000004">
    <property type="protein sequence ID" value="GAA4177212.1"/>
    <property type="molecule type" value="Genomic_DNA"/>
</dbReference>
<comment type="caution">
    <text evidence="8">The sequence shown here is derived from an EMBL/GenBank/DDBJ whole genome shotgun (WGS) entry which is preliminary data.</text>
</comment>
<dbReference type="Gene3D" id="3.40.50.1010">
    <property type="entry name" value="5'-nuclease"/>
    <property type="match status" value="1"/>
</dbReference>
<evidence type="ECO:0000313" key="9">
    <source>
        <dbReference type="Proteomes" id="UP001501079"/>
    </source>
</evidence>
<comment type="function">
    <text evidence="6">Toxic component of a toxin-antitoxin (TA) system. An RNase.</text>
</comment>
<dbReference type="HAMAP" id="MF_00265">
    <property type="entry name" value="VapC_Nob1"/>
    <property type="match status" value="1"/>
</dbReference>
<dbReference type="InterPro" id="IPR022907">
    <property type="entry name" value="VapC_family"/>
</dbReference>
<feature type="domain" description="PIN" evidence="7">
    <location>
        <begin position="2"/>
        <end position="114"/>
    </location>
</feature>
<dbReference type="CDD" id="cd09873">
    <property type="entry name" value="PIN_Pae0151-like"/>
    <property type="match status" value="1"/>
</dbReference>
<keyword evidence="4 6" id="KW-0378">Hydrolase</keyword>
<evidence type="ECO:0000256" key="3">
    <source>
        <dbReference type="ARBA" id="ARBA00022723"/>
    </source>
</evidence>
<evidence type="ECO:0000259" key="7">
    <source>
        <dbReference type="Pfam" id="PF01850"/>
    </source>
</evidence>
<comment type="cofactor">
    <cofactor evidence="6">
        <name>Mg(2+)</name>
        <dbReference type="ChEBI" id="CHEBI:18420"/>
    </cofactor>
</comment>
<feature type="binding site" evidence="6">
    <location>
        <position position="5"/>
    </location>
    <ligand>
        <name>Mg(2+)</name>
        <dbReference type="ChEBI" id="CHEBI:18420"/>
    </ligand>
</feature>
<protein>
    <recommendedName>
        <fullName evidence="6">Ribonuclease VapC</fullName>
        <shortName evidence="6">RNase VapC</shortName>
        <ecNumber evidence="6">3.1.-.-</ecNumber>
    </recommendedName>
    <alternativeName>
        <fullName evidence="6">Toxin VapC</fullName>
    </alternativeName>
</protein>
<dbReference type="InterPro" id="IPR051619">
    <property type="entry name" value="TypeII_TA_RNase_PINc/VapC"/>
</dbReference>
<dbReference type="SUPFAM" id="SSF88723">
    <property type="entry name" value="PIN domain-like"/>
    <property type="match status" value="1"/>
</dbReference>
<evidence type="ECO:0000256" key="1">
    <source>
        <dbReference type="ARBA" id="ARBA00022649"/>
    </source>
</evidence>
<dbReference type="Proteomes" id="UP001501079">
    <property type="component" value="Unassembled WGS sequence"/>
</dbReference>
<name>A0ABP8A3V4_9MICO</name>
<dbReference type="PANTHER" id="PTHR35901:SF1">
    <property type="entry name" value="EXONUCLEASE VAPC9"/>
    <property type="match status" value="1"/>
</dbReference>
<dbReference type="InterPro" id="IPR029060">
    <property type="entry name" value="PIN-like_dom_sf"/>
</dbReference>
<keyword evidence="9" id="KW-1185">Reference proteome</keyword>
<keyword evidence="1 6" id="KW-1277">Toxin-antitoxin system</keyword>
<accession>A0ABP8A3V4</accession>
<dbReference type="InterPro" id="IPR044153">
    <property type="entry name" value="PIN_Pae0151-like"/>
</dbReference>
<evidence type="ECO:0000256" key="5">
    <source>
        <dbReference type="ARBA" id="ARBA00022842"/>
    </source>
</evidence>
<comment type="similarity">
    <text evidence="6">Belongs to the PINc/VapC protein family.</text>
</comment>
<keyword evidence="3 6" id="KW-0479">Metal-binding</keyword>
<dbReference type="EC" id="3.1.-.-" evidence="6"/>
<evidence type="ECO:0000256" key="4">
    <source>
        <dbReference type="ARBA" id="ARBA00022801"/>
    </source>
</evidence>
<keyword evidence="2 6" id="KW-0540">Nuclease</keyword>
<evidence type="ECO:0000256" key="6">
    <source>
        <dbReference type="HAMAP-Rule" id="MF_00265"/>
    </source>
</evidence>
<keyword evidence="6" id="KW-0800">Toxin</keyword>
<dbReference type="InterPro" id="IPR002716">
    <property type="entry name" value="PIN_dom"/>
</dbReference>
<feature type="binding site" evidence="6">
    <location>
        <position position="93"/>
    </location>
    <ligand>
        <name>Mg(2+)</name>
        <dbReference type="ChEBI" id="CHEBI:18420"/>
    </ligand>
</feature>
<evidence type="ECO:0000256" key="2">
    <source>
        <dbReference type="ARBA" id="ARBA00022722"/>
    </source>
</evidence>
<gene>
    <name evidence="6" type="primary">vapC</name>
    <name evidence="8" type="ORF">GCM10022287_25670</name>
</gene>
<organism evidence="8 9">
    <name type="scientific">Gryllotalpicola koreensis</name>
    <dbReference type="NCBI Taxonomy" id="993086"/>
    <lineage>
        <taxon>Bacteria</taxon>
        <taxon>Bacillati</taxon>
        <taxon>Actinomycetota</taxon>
        <taxon>Actinomycetes</taxon>
        <taxon>Micrococcales</taxon>
        <taxon>Microbacteriaceae</taxon>
        <taxon>Gryllotalpicola</taxon>
    </lineage>
</organism>
<dbReference type="RefSeq" id="WP_344755021.1">
    <property type="nucleotide sequence ID" value="NZ_BAABBW010000004.1"/>
</dbReference>
<evidence type="ECO:0000313" key="8">
    <source>
        <dbReference type="EMBL" id="GAA4177212.1"/>
    </source>
</evidence>
<dbReference type="PANTHER" id="PTHR35901">
    <property type="entry name" value="RIBONUCLEASE VAPC3"/>
    <property type="match status" value="1"/>
</dbReference>